<keyword evidence="2" id="KW-1185">Reference proteome</keyword>
<evidence type="ECO:0000313" key="1">
    <source>
        <dbReference type="EMBL" id="SJL15176.1"/>
    </source>
</evidence>
<gene>
    <name evidence="1" type="ORF">ARMOST_18662</name>
</gene>
<protein>
    <submittedName>
        <fullName evidence="1">Uncharacterized protein</fullName>
    </submittedName>
</protein>
<name>A0A284S2G1_ARMOS</name>
<evidence type="ECO:0000313" key="2">
    <source>
        <dbReference type="Proteomes" id="UP000219338"/>
    </source>
</evidence>
<sequence>MSPSTTWSANISRLLSSKSPSRTSLGPAYYPAGEIWKRVVVESVFQDLLHSPEMKGRRRFLRMDEHGLGGVILYEIPHDWTVDSVLGMGAVEDLFDGIGVRVSFVPLYACTSFVTGQIMNARFHNVAMVPVPSHSGFSVDSLSFNLFDSIASEDEPARIIDSEYTNDTSLRVNDVFDEDGNDLADASLITDSEDCDTSFDSIGPPTPTKSLLPPVCIVEDEEGSFSLSPLLDSLSSIPFSLKDISEVKTDCGYGLGRGLCA</sequence>
<dbReference type="OMA" id="WSANISR"/>
<dbReference type="OrthoDB" id="3227568at2759"/>
<proteinExistence type="predicted"/>
<organism evidence="1 2">
    <name type="scientific">Armillaria ostoyae</name>
    <name type="common">Armillaria root rot fungus</name>
    <dbReference type="NCBI Taxonomy" id="47428"/>
    <lineage>
        <taxon>Eukaryota</taxon>
        <taxon>Fungi</taxon>
        <taxon>Dikarya</taxon>
        <taxon>Basidiomycota</taxon>
        <taxon>Agaricomycotina</taxon>
        <taxon>Agaricomycetes</taxon>
        <taxon>Agaricomycetidae</taxon>
        <taxon>Agaricales</taxon>
        <taxon>Marasmiineae</taxon>
        <taxon>Physalacriaceae</taxon>
        <taxon>Armillaria</taxon>
    </lineage>
</organism>
<dbReference type="EMBL" id="FUEG01000027">
    <property type="protein sequence ID" value="SJL15176.1"/>
    <property type="molecule type" value="Genomic_DNA"/>
</dbReference>
<dbReference type="AlphaFoldDB" id="A0A284S2G1"/>
<accession>A0A284S2G1</accession>
<reference evidence="2" key="1">
    <citation type="journal article" date="2017" name="Nat. Ecol. Evol.">
        <title>Genome expansion and lineage-specific genetic innovations in the forest pathogenic fungi Armillaria.</title>
        <authorList>
            <person name="Sipos G."/>
            <person name="Prasanna A.N."/>
            <person name="Walter M.C."/>
            <person name="O'Connor E."/>
            <person name="Balint B."/>
            <person name="Krizsan K."/>
            <person name="Kiss B."/>
            <person name="Hess J."/>
            <person name="Varga T."/>
            <person name="Slot J."/>
            <person name="Riley R."/>
            <person name="Boka B."/>
            <person name="Rigling D."/>
            <person name="Barry K."/>
            <person name="Lee J."/>
            <person name="Mihaltcheva S."/>
            <person name="LaButti K."/>
            <person name="Lipzen A."/>
            <person name="Waldron R."/>
            <person name="Moloney N.M."/>
            <person name="Sperisen C."/>
            <person name="Kredics L."/>
            <person name="Vagvoelgyi C."/>
            <person name="Patrignani A."/>
            <person name="Fitzpatrick D."/>
            <person name="Nagy I."/>
            <person name="Doyle S."/>
            <person name="Anderson J.B."/>
            <person name="Grigoriev I.V."/>
            <person name="Gueldener U."/>
            <person name="Muensterkoetter M."/>
            <person name="Nagy L.G."/>
        </authorList>
    </citation>
    <scope>NUCLEOTIDE SEQUENCE [LARGE SCALE GENOMIC DNA]</scope>
    <source>
        <strain evidence="2">C18/9</strain>
    </source>
</reference>
<dbReference type="Proteomes" id="UP000219338">
    <property type="component" value="Unassembled WGS sequence"/>
</dbReference>